<evidence type="ECO:0000313" key="1">
    <source>
        <dbReference type="EMBL" id="NHN27059.1"/>
    </source>
</evidence>
<sequence length="62" mass="6808">MLKKILKLSGAQELTKNEQKEISGGIIGPIREEKRCGGDGSFIYVNGAKVCCYIPSQNNYIC</sequence>
<reference evidence="1" key="1">
    <citation type="submission" date="2019-05" db="EMBL/GenBank/DDBJ databases">
        <authorList>
            <person name="Lianzixin W."/>
        </authorList>
    </citation>
    <scope>NUCLEOTIDE SEQUENCE</scope>
    <source>
        <strain evidence="1">EC11</strain>
    </source>
</reference>
<dbReference type="Proteomes" id="UP000817854">
    <property type="component" value="Unassembled WGS sequence"/>
</dbReference>
<reference evidence="1" key="2">
    <citation type="submission" date="2020-02" db="EMBL/GenBank/DDBJ databases">
        <title>Flavobacterium profundi sp. nov., isolated from a deep-sea seamount.</title>
        <authorList>
            <person name="Zhang D.-C."/>
        </authorList>
    </citation>
    <scope>NUCLEOTIDE SEQUENCE</scope>
    <source>
        <strain evidence="1">EC11</strain>
    </source>
</reference>
<evidence type="ECO:0008006" key="3">
    <source>
        <dbReference type="Google" id="ProtNLM"/>
    </source>
</evidence>
<comment type="caution">
    <text evidence="1">The sequence shown here is derived from an EMBL/GenBank/DDBJ whole genome shotgun (WGS) entry which is preliminary data.</text>
</comment>
<name>A0ABX0IT68_9FLAO</name>
<organism evidence="1 2">
    <name type="scientific">Flavobacterium jejuense</name>
    <dbReference type="NCBI Taxonomy" id="1544455"/>
    <lineage>
        <taxon>Bacteria</taxon>
        <taxon>Pseudomonadati</taxon>
        <taxon>Bacteroidota</taxon>
        <taxon>Flavobacteriia</taxon>
        <taxon>Flavobacteriales</taxon>
        <taxon>Flavobacteriaceae</taxon>
        <taxon>Flavobacterium</taxon>
    </lineage>
</organism>
<dbReference type="EMBL" id="VEVQ02000010">
    <property type="protein sequence ID" value="NHN27059.1"/>
    <property type="molecule type" value="Genomic_DNA"/>
</dbReference>
<keyword evidence="2" id="KW-1185">Reference proteome</keyword>
<gene>
    <name evidence="1" type="ORF">FIA58_015350</name>
</gene>
<dbReference type="RefSeq" id="WP_140963374.1">
    <property type="nucleotide sequence ID" value="NZ_VEVQ02000010.1"/>
</dbReference>
<evidence type="ECO:0000313" key="2">
    <source>
        <dbReference type="Proteomes" id="UP000817854"/>
    </source>
</evidence>
<proteinExistence type="predicted"/>
<protein>
    <recommendedName>
        <fullName evidence="3">Bacteriocin-type signal sequence</fullName>
    </recommendedName>
</protein>
<accession>A0ABX0IT68</accession>